<evidence type="ECO:0000259" key="2">
    <source>
        <dbReference type="PROSITE" id="PS50966"/>
    </source>
</evidence>
<feature type="domain" description="SWIM-type" evidence="2">
    <location>
        <begin position="132"/>
        <end position="167"/>
    </location>
</feature>
<evidence type="ECO:0000313" key="3">
    <source>
        <dbReference type="EMBL" id="TWT28814.1"/>
    </source>
</evidence>
<dbReference type="GO" id="GO:0008270">
    <property type="term" value="F:zinc ion binding"/>
    <property type="evidence" value="ECO:0007669"/>
    <property type="project" value="UniProtKB-KW"/>
</dbReference>
<evidence type="ECO:0000313" key="4">
    <source>
        <dbReference type="Proteomes" id="UP000320791"/>
    </source>
</evidence>
<comment type="caution">
    <text evidence="3">The sequence shown here is derived from an EMBL/GenBank/DDBJ whole genome shotgun (WGS) entry which is preliminary data.</text>
</comment>
<keyword evidence="1" id="KW-0479">Metal-binding</keyword>
<dbReference type="EMBL" id="VOHM01000002">
    <property type="protein sequence ID" value="TWT28814.1"/>
    <property type="molecule type" value="Genomic_DNA"/>
</dbReference>
<sequence length="267" mass="29553">MSRRRTVVDNVIYANFGRGPQISDDRAPQRKARKDTRSFAARILLESLAAHTDAGRLSRGRTYARKGHVVELHFLKGRVEARVAGSQNVPFTVVLSLPHRSADDITAVLKTISELPHGMKFAGSGKLPDEIVRALIAERSEEVMVSCDCPDYSPVCKHAIAVAAVVAEQIEAVPERIFALRGVNLERLHEMLTRVAAGVAQGNSNDPELFWRGRELPDLPEPEVIPVILDSDLDALHKAIRCVSYTSVDELRGVADIEDLYDFLIRD</sequence>
<keyword evidence="1" id="KW-0863">Zinc-finger</keyword>
<dbReference type="AlphaFoldDB" id="A0A5C5UR74"/>
<dbReference type="Pfam" id="PF04434">
    <property type="entry name" value="SWIM"/>
    <property type="match status" value="1"/>
</dbReference>
<name>A0A5C5UR74_9CORY</name>
<dbReference type="PANTHER" id="PTHR38133">
    <property type="entry name" value="SLR1429 PROTEIN"/>
    <property type="match status" value="1"/>
</dbReference>
<proteinExistence type="predicted"/>
<dbReference type="Proteomes" id="UP000320791">
    <property type="component" value="Unassembled WGS sequence"/>
</dbReference>
<keyword evidence="4" id="KW-1185">Reference proteome</keyword>
<dbReference type="PANTHER" id="PTHR38133:SF1">
    <property type="entry name" value="SLR1429 PROTEIN"/>
    <property type="match status" value="1"/>
</dbReference>
<keyword evidence="1" id="KW-0862">Zinc</keyword>
<reference evidence="3 4" key="1">
    <citation type="submission" date="2019-08" db="EMBL/GenBank/DDBJ databases">
        <authorList>
            <person name="Lei W."/>
        </authorList>
    </citation>
    <scope>NUCLEOTIDE SEQUENCE [LARGE SCALE GENOMIC DNA]</scope>
    <source>
        <strain evidence="3 4">CCUG 58627</strain>
    </source>
</reference>
<dbReference type="OrthoDB" id="188274at2"/>
<evidence type="ECO:0000256" key="1">
    <source>
        <dbReference type="PROSITE-ProRule" id="PRU00325"/>
    </source>
</evidence>
<dbReference type="PROSITE" id="PS50966">
    <property type="entry name" value="ZF_SWIM"/>
    <property type="match status" value="1"/>
</dbReference>
<protein>
    <recommendedName>
        <fullName evidence="2">SWIM-type domain-containing protein</fullName>
    </recommendedName>
</protein>
<accession>A0A5C5UR74</accession>
<dbReference type="RefSeq" id="WP_146323270.1">
    <property type="nucleotide sequence ID" value="NZ_BAABLR010000075.1"/>
</dbReference>
<organism evidence="3 4">
    <name type="scientific">Corynebacterium canis</name>
    <dbReference type="NCBI Taxonomy" id="679663"/>
    <lineage>
        <taxon>Bacteria</taxon>
        <taxon>Bacillati</taxon>
        <taxon>Actinomycetota</taxon>
        <taxon>Actinomycetes</taxon>
        <taxon>Mycobacteriales</taxon>
        <taxon>Corynebacteriaceae</taxon>
        <taxon>Corynebacterium</taxon>
    </lineage>
</organism>
<dbReference type="InterPro" id="IPR007527">
    <property type="entry name" value="Znf_SWIM"/>
</dbReference>
<gene>
    <name evidence="3" type="ORF">FRX94_01080</name>
</gene>